<dbReference type="RefSeq" id="XP_034248894.1">
    <property type="nucleotide sequence ID" value="XM_034393003.1"/>
</dbReference>
<dbReference type="PANTHER" id="PTHR14577">
    <property type="entry name" value="NUCLEOLAR PROTEIN 12"/>
    <property type="match status" value="1"/>
</dbReference>
<dbReference type="Pfam" id="PF09805">
    <property type="entry name" value="Nop25"/>
    <property type="match status" value="1"/>
</dbReference>
<dbReference type="CTD" id="326214"/>
<evidence type="ECO:0000256" key="3">
    <source>
        <dbReference type="ARBA" id="ARBA00015520"/>
    </source>
</evidence>
<dbReference type="Proteomes" id="UP000515158">
    <property type="component" value="Unplaced"/>
</dbReference>
<accession>A0A6P8ZUK3</accession>
<evidence type="ECO:0000256" key="7">
    <source>
        <dbReference type="SAM" id="MobiDB-lite"/>
    </source>
</evidence>
<dbReference type="InterPro" id="IPR019186">
    <property type="entry name" value="Nucleolar_protein_12"/>
</dbReference>
<feature type="compositionally biased region" description="Basic residues" evidence="7">
    <location>
        <begin position="206"/>
        <end position="219"/>
    </location>
</feature>
<dbReference type="GeneID" id="117649847"/>
<evidence type="ECO:0000256" key="4">
    <source>
        <dbReference type="ARBA" id="ARBA00023054"/>
    </source>
</evidence>
<protein>
    <recommendedName>
        <fullName evidence="3">Nucleolar protein 12</fullName>
    </recommendedName>
</protein>
<sequence length="247" mass="28628">MEGKQRKNKRGQKKKKVELVFDPEARREFLTGFRKRKLERKAKFQEELQKKLKEERKRIREAAKESYKTMVKSHSTIPEIEHLLKEEHDLGTHSVEIVELSSQALAKENNWIGANNSSYAVKEEPSKEENDGAESEVELVPGMGLKRKVKKKIKQESKSEDEEEEEDKGPVFNSAKELKKVIKKEATRSVKKSKVYQMKNKLDKIKSRKKSQTKNKRISKIKEGGKKGKRIKRANAIRGSKQAMGRN</sequence>
<dbReference type="KEGG" id="tpal:117649847"/>
<comment type="similarity">
    <text evidence="2">Belongs to the RRP17 family.</text>
</comment>
<evidence type="ECO:0000256" key="2">
    <source>
        <dbReference type="ARBA" id="ARBA00007175"/>
    </source>
</evidence>
<feature type="compositionally biased region" description="Basic and acidic residues" evidence="7">
    <location>
        <begin position="121"/>
        <end position="130"/>
    </location>
</feature>
<dbReference type="GO" id="GO:0019843">
    <property type="term" value="F:rRNA binding"/>
    <property type="evidence" value="ECO:0007669"/>
    <property type="project" value="TreeGrafter"/>
</dbReference>
<reference evidence="9" key="1">
    <citation type="submission" date="2025-08" db="UniProtKB">
        <authorList>
            <consortium name="RefSeq"/>
        </authorList>
    </citation>
    <scope>IDENTIFICATION</scope>
    <source>
        <tissue evidence="9">Total insect</tissue>
    </source>
</reference>
<comment type="subcellular location">
    <subcellularLocation>
        <location evidence="1">Nucleus</location>
        <location evidence="1">Nucleolus</location>
    </subcellularLocation>
</comment>
<organism evidence="9">
    <name type="scientific">Thrips palmi</name>
    <name type="common">Melon thrips</name>
    <dbReference type="NCBI Taxonomy" id="161013"/>
    <lineage>
        <taxon>Eukaryota</taxon>
        <taxon>Metazoa</taxon>
        <taxon>Ecdysozoa</taxon>
        <taxon>Arthropoda</taxon>
        <taxon>Hexapoda</taxon>
        <taxon>Insecta</taxon>
        <taxon>Pterygota</taxon>
        <taxon>Neoptera</taxon>
        <taxon>Paraneoptera</taxon>
        <taxon>Thysanoptera</taxon>
        <taxon>Terebrantia</taxon>
        <taxon>Thripoidea</taxon>
        <taxon>Thripidae</taxon>
        <taxon>Thrips</taxon>
    </lineage>
</organism>
<dbReference type="PANTHER" id="PTHR14577:SF0">
    <property type="entry name" value="NUCLEOLAR PROTEIN 12"/>
    <property type="match status" value="1"/>
</dbReference>
<keyword evidence="8" id="KW-1185">Reference proteome</keyword>
<proteinExistence type="inferred from homology"/>
<gene>
    <name evidence="9" type="primary">LOC117649847</name>
</gene>
<keyword evidence="5" id="KW-0539">Nucleus</keyword>
<evidence type="ECO:0000313" key="9">
    <source>
        <dbReference type="RefSeq" id="XP_034248894.1"/>
    </source>
</evidence>
<feature type="coiled-coil region" evidence="6">
    <location>
        <begin position="34"/>
        <end position="65"/>
    </location>
</feature>
<name>A0A6P8ZUK3_THRPL</name>
<feature type="region of interest" description="Disordered" evidence="7">
    <location>
        <begin position="120"/>
        <end position="247"/>
    </location>
</feature>
<evidence type="ECO:0000313" key="8">
    <source>
        <dbReference type="Proteomes" id="UP000515158"/>
    </source>
</evidence>
<keyword evidence="4 6" id="KW-0175">Coiled coil</keyword>
<evidence type="ECO:0000256" key="1">
    <source>
        <dbReference type="ARBA" id="ARBA00004604"/>
    </source>
</evidence>
<feature type="compositionally biased region" description="Basic and acidic residues" evidence="7">
    <location>
        <begin position="176"/>
        <end position="188"/>
    </location>
</feature>
<evidence type="ECO:0000256" key="5">
    <source>
        <dbReference type="ARBA" id="ARBA00023242"/>
    </source>
</evidence>
<dbReference type="AlphaFoldDB" id="A0A6P8ZUK3"/>
<evidence type="ECO:0000256" key="6">
    <source>
        <dbReference type="SAM" id="Coils"/>
    </source>
</evidence>
<dbReference type="GO" id="GO:0005730">
    <property type="term" value="C:nucleolus"/>
    <property type="evidence" value="ECO:0007669"/>
    <property type="project" value="UniProtKB-SubCell"/>
</dbReference>
<dbReference type="FunCoup" id="A0A6P8ZUK3">
    <property type="interactions" value="79"/>
</dbReference>
<dbReference type="OrthoDB" id="551633at2759"/>
<dbReference type="InParanoid" id="A0A6P8ZUK3"/>